<accession>A0ABT4ACW3</accession>
<name>A0ABT4ACW3_9BACT</name>
<organism evidence="2 3">
    <name type="scientific">Archangium lansingense</name>
    <dbReference type="NCBI Taxonomy" id="2995310"/>
    <lineage>
        <taxon>Bacteria</taxon>
        <taxon>Pseudomonadati</taxon>
        <taxon>Myxococcota</taxon>
        <taxon>Myxococcia</taxon>
        <taxon>Myxococcales</taxon>
        <taxon>Cystobacterineae</taxon>
        <taxon>Archangiaceae</taxon>
        <taxon>Archangium</taxon>
    </lineage>
</organism>
<feature type="compositionally biased region" description="Low complexity" evidence="1">
    <location>
        <begin position="320"/>
        <end position="340"/>
    </location>
</feature>
<dbReference type="RefSeq" id="WP_267538218.1">
    <property type="nucleotide sequence ID" value="NZ_JAPNKA010000001.1"/>
</dbReference>
<dbReference type="Proteomes" id="UP001207654">
    <property type="component" value="Unassembled WGS sequence"/>
</dbReference>
<feature type="region of interest" description="Disordered" evidence="1">
    <location>
        <begin position="263"/>
        <end position="367"/>
    </location>
</feature>
<sequence>MRRVGTVRLAARSDALVRRGALLLEDALRTASFPEAGPGRVLLIRSLPVGVIRGHLPPSSLALSLERLVRELTMSAVHAGDASAGHRLAVFFRDDAEPSVTLAGRLARGEPVSAWFWPLAVPDFHPNLPRDEALRLVLATALRTSAGPAAAIRLVEDLHEEGGLDVLLESLRWQEGPALVQAFGGSLPAPALPVETVSPGTPETVLRAVPLRAVVARWVETWGAGDARSVWLAAMALVLERRGRLVDVRLFERAARLAATMVSAPAAPEGSRPFSSTSSGAPGAVRNTEDSASVMNVPRHEPTSTSASAPSSPEPPPGIAAPGRTGAPAPAGGVRAPHPASQRADTQKPPPIEHGPGEMPSPGTDAKPMLEWPEVARPTAVGGLLFLLPVLERLGMAALLAEHLGLLELDVPDRLLSLIAERLGAPATDPSRVILDSHVRGPRPAHCPFALPERLRTLVADMEGAPLAFREEGPTGRTVLTDASRRLPLAVTYGMTPESRAPLASGTLPTTLHGEDDLGLLLRGLLTALRRWCRRHARMGLHDLVRRPGRIVATRTHVNVLFDIRQADIRVRGAGLDVDPGWVPWLGRVVRFHYLYGEE</sequence>
<evidence type="ECO:0000313" key="3">
    <source>
        <dbReference type="Proteomes" id="UP001207654"/>
    </source>
</evidence>
<evidence type="ECO:0000256" key="1">
    <source>
        <dbReference type="SAM" id="MobiDB-lite"/>
    </source>
</evidence>
<dbReference type="EMBL" id="JAPNKA010000001">
    <property type="protein sequence ID" value="MCY1079502.1"/>
    <property type="molecule type" value="Genomic_DNA"/>
</dbReference>
<evidence type="ECO:0000313" key="2">
    <source>
        <dbReference type="EMBL" id="MCY1079502.1"/>
    </source>
</evidence>
<keyword evidence="3" id="KW-1185">Reference proteome</keyword>
<reference evidence="2 3" key="1">
    <citation type="submission" date="2022-11" db="EMBL/GenBank/DDBJ databases">
        <title>Minimal conservation of predation-associated metabolite biosynthetic gene clusters underscores biosynthetic potential of Myxococcota including descriptions for ten novel species: Archangium lansinium sp. nov., Myxococcus landrumus sp. nov., Nannocystis bai.</title>
        <authorList>
            <person name="Ahearne A."/>
            <person name="Stevens C."/>
            <person name="Phillips K."/>
        </authorList>
    </citation>
    <scope>NUCLEOTIDE SEQUENCE [LARGE SCALE GENOMIC DNA]</scope>
    <source>
        <strain evidence="2 3">MIWBW</strain>
    </source>
</reference>
<protein>
    <submittedName>
        <fullName evidence="2">Uncharacterized protein</fullName>
    </submittedName>
</protein>
<proteinExistence type="predicted"/>
<comment type="caution">
    <text evidence="2">The sequence shown here is derived from an EMBL/GenBank/DDBJ whole genome shotgun (WGS) entry which is preliminary data.</text>
</comment>
<gene>
    <name evidence="2" type="ORF">OV287_34095</name>
</gene>